<evidence type="ECO:0000256" key="2">
    <source>
        <dbReference type="ARBA" id="ARBA00022475"/>
    </source>
</evidence>
<dbReference type="EMBL" id="LWMH01000001">
    <property type="protein sequence ID" value="KZS47328.1"/>
    <property type="molecule type" value="Genomic_DNA"/>
</dbReference>
<proteinExistence type="inferred from homology"/>
<dbReference type="CDD" id="cd12913">
    <property type="entry name" value="PDC1_MCP_like"/>
    <property type="match status" value="1"/>
</dbReference>
<dbReference type="SMART" id="SM00304">
    <property type="entry name" value="HAMP"/>
    <property type="match status" value="1"/>
</dbReference>
<dbReference type="GeneID" id="97557264"/>
<dbReference type="GO" id="GO:0007165">
    <property type="term" value="P:signal transduction"/>
    <property type="evidence" value="ECO:0007669"/>
    <property type="project" value="UniProtKB-KW"/>
</dbReference>
<dbReference type="OrthoDB" id="9760371at2"/>
<evidence type="ECO:0000313" key="14">
    <source>
        <dbReference type="Proteomes" id="UP000076796"/>
    </source>
</evidence>
<dbReference type="STRING" id="59843.A3958_15420"/>
<gene>
    <name evidence="13" type="ORF">AWU65_16040</name>
</gene>
<dbReference type="Pfam" id="PF00015">
    <property type="entry name" value="MCPsignal"/>
    <property type="match status" value="1"/>
</dbReference>
<organism evidence="13 14">
    <name type="scientific">Paenibacillus glucanolyticus</name>
    <dbReference type="NCBI Taxonomy" id="59843"/>
    <lineage>
        <taxon>Bacteria</taxon>
        <taxon>Bacillati</taxon>
        <taxon>Bacillota</taxon>
        <taxon>Bacilli</taxon>
        <taxon>Bacillales</taxon>
        <taxon>Paenibacillaceae</taxon>
        <taxon>Paenibacillus</taxon>
    </lineage>
</organism>
<protein>
    <submittedName>
        <fullName evidence="13">C50 carotenoid epsilon cyclase</fullName>
    </submittedName>
</protein>
<comment type="subcellular location">
    <subcellularLocation>
        <location evidence="1">Cell membrane</location>
        <topology evidence="1">Multi-pass membrane protein</topology>
    </subcellularLocation>
</comment>
<accession>A0A163KLA2</accession>
<dbReference type="CDD" id="cd06225">
    <property type="entry name" value="HAMP"/>
    <property type="match status" value="1"/>
</dbReference>
<evidence type="ECO:0000256" key="7">
    <source>
        <dbReference type="ARBA" id="ARBA00023224"/>
    </source>
</evidence>
<dbReference type="GO" id="GO:0006935">
    <property type="term" value="P:chemotaxis"/>
    <property type="evidence" value="ECO:0007669"/>
    <property type="project" value="UniProtKB-ARBA"/>
</dbReference>
<evidence type="ECO:0000256" key="5">
    <source>
        <dbReference type="ARBA" id="ARBA00022989"/>
    </source>
</evidence>
<keyword evidence="6 10" id="KW-0472">Membrane</keyword>
<name>A0A163KLA2_9BACL</name>
<dbReference type="Proteomes" id="UP000076796">
    <property type="component" value="Unassembled WGS sequence"/>
</dbReference>
<keyword evidence="4 10" id="KW-0812">Transmembrane</keyword>
<keyword evidence="7 9" id="KW-0807">Transducer</keyword>
<evidence type="ECO:0000256" key="1">
    <source>
        <dbReference type="ARBA" id="ARBA00004651"/>
    </source>
</evidence>
<keyword evidence="5 10" id="KW-1133">Transmembrane helix</keyword>
<dbReference type="CDD" id="cd11386">
    <property type="entry name" value="MCP_signal"/>
    <property type="match status" value="1"/>
</dbReference>
<dbReference type="SUPFAM" id="SSF58104">
    <property type="entry name" value="Methyl-accepting chemotaxis protein (MCP) signaling domain"/>
    <property type="match status" value="1"/>
</dbReference>
<sequence>MKSWKFLKSLFAMKLRTRMLVVILGSITIFLASMMTYISITTKEEALDSARTLAMTTSEKIGTLVQAELDDVMNSARTLAVSLVGMKETDTTNRAAVNEILRRNLEANPSWKGLWTLWEPDAFDGQDADYINKLGSDYSGRLMSYWARTDSGLEHTPIEDYEQEGEGDFYLLAKNSGKEIIMDPYVFKVGNEDVMMTSLVVPIIDNGKTVGVVGVDISLAHLQSVMEQFKLFDTGYAHIYSNTGVIVTSPEDGLMGQTMGKAYPGETVPLILDAIREGKVYVEEDPDLYKLYTPIKTGLTETPWSAAIIIPMKEITANSEAMTRSVIVAGVVTLLAMGAVVILLTSSIVKPLGSSVAIGEFMSKGDFTQKVPAAYLRRSDEIGTLSRVFAQLLESMKEMIGKVNMNATSVAAASQQLSAGAEELAVGSSNQAESVQTVSELFQEWSNAINSVASDASAASELVNQTSGIASEGSGIVQQSVEGMNRVREHVTRLEADSQRIGEIIEVIDDIAKQTNLLALNATIEAARAGDQGRGFAVVADEVRKLAERSGGATKQIADIIKGMQKNTADSVEAVQHGVVYTEKAGEAFAHITSMVNESAGKVMDIAAASEEQAAQAAEVATAIETISSSTEETAATSEESAATAQSLAELAEELNHTVSAFKIS</sequence>
<evidence type="ECO:0000259" key="11">
    <source>
        <dbReference type="PROSITE" id="PS50111"/>
    </source>
</evidence>
<evidence type="ECO:0000256" key="6">
    <source>
        <dbReference type="ARBA" id="ARBA00023136"/>
    </source>
</evidence>
<feature type="domain" description="HAMP" evidence="12">
    <location>
        <begin position="346"/>
        <end position="401"/>
    </location>
</feature>
<evidence type="ECO:0000259" key="12">
    <source>
        <dbReference type="PROSITE" id="PS50885"/>
    </source>
</evidence>
<dbReference type="RefSeq" id="WP_063478805.1">
    <property type="nucleotide sequence ID" value="NZ_CP147845.1"/>
</dbReference>
<keyword evidence="3" id="KW-0145">Chemotaxis</keyword>
<feature type="domain" description="Methyl-accepting transducer" evidence="11">
    <location>
        <begin position="406"/>
        <end position="649"/>
    </location>
</feature>
<dbReference type="FunFam" id="1.10.287.950:FF:000001">
    <property type="entry name" value="Methyl-accepting chemotaxis sensory transducer"/>
    <property type="match status" value="1"/>
</dbReference>
<keyword evidence="14" id="KW-1185">Reference proteome</keyword>
<reference evidence="13" key="1">
    <citation type="journal article" date="2016" name="Genome Announc.">
        <title>Draft genomes of two strains of Paenibacillus glucanolyticus with capability to degrade lignocellulose.</title>
        <authorList>
            <person name="Mathews S.L."/>
            <person name="Pawlak J."/>
            <person name="Grunden A.M."/>
        </authorList>
    </citation>
    <scope>NUCLEOTIDE SEQUENCE [LARGE SCALE GENOMIC DNA]</scope>
    <source>
        <strain evidence="13">SLM1</strain>
    </source>
</reference>
<dbReference type="InterPro" id="IPR033479">
    <property type="entry name" value="dCache_1"/>
</dbReference>
<evidence type="ECO:0000256" key="8">
    <source>
        <dbReference type="ARBA" id="ARBA00029447"/>
    </source>
</evidence>
<evidence type="ECO:0000256" key="3">
    <source>
        <dbReference type="ARBA" id="ARBA00022500"/>
    </source>
</evidence>
<dbReference type="SMART" id="SM00283">
    <property type="entry name" value="MA"/>
    <property type="match status" value="1"/>
</dbReference>
<evidence type="ECO:0000256" key="4">
    <source>
        <dbReference type="ARBA" id="ARBA00022692"/>
    </source>
</evidence>
<dbReference type="GO" id="GO:0005886">
    <property type="term" value="C:plasma membrane"/>
    <property type="evidence" value="ECO:0007669"/>
    <property type="project" value="UniProtKB-SubCell"/>
</dbReference>
<dbReference type="AlphaFoldDB" id="A0A163KLA2"/>
<dbReference type="PANTHER" id="PTHR32089">
    <property type="entry name" value="METHYL-ACCEPTING CHEMOTAXIS PROTEIN MCPB"/>
    <property type="match status" value="1"/>
</dbReference>
<dbReference type="PROSITE" id="PS50885">
    <property type="entry name" value="HAMP"/>
    <property type="match status" value="1"/>
</dbReference>
<dbReference type="Gene3D" id="1.10.287.950">
    <property type="entry name" value="Methyl-accepting chemotaxis protein"/>
    <property type="match status" value="1"/>
</dbReference>
<feature type="transmembrane region" description="Helical" evidence="10">
    <location>
        <begin position="20"/>
        <end position="40"/>
    </location>
</feature>
<dbReference type="PANTHER" id="PTHR32089:SF112">
    <property type="entry name" value="LYSOZYME-LIKE PROTEIN-RELATED"/>
    <property type="match status" value="1"/>
</dbReference>
<dbReference type="InterPro" id="IPR003660">
    <property type="entry name" value="HAMP_dom"/>
</dbReference>
<evidence type="ECO:0000256" key="9">
    <source>
        <dbReference type="PROSITE-ProRule" id="PRU00284"/>
    </source>
</evidence>
<dbReference type="Gene3D" id="3.30.450.20">
    <property type="entry name" value="PAS domain"/>
    <property type="match status" value="2"/>
</dbReference>
<dbReference type="PROSITE" id="PS50111">
    <property type="entry name" value="CHEMOTAXIS_TRANSDUC_2"/>
    <property type="match status" value="1"/>
</dbReference>
<dbReference type="InterPro" id="IPR004089">
    <property type="entry name" value="MCPsignal_dom"/>
</dbReference>
<comment type="caution">
    <text evidence="13">The sequence shown here is derived from an EMBL/GenBank/DDBJ whole genome shotgun (WGS) entry which is preliminary data.</text>
</comment>
<comment type="similarity">
    <text evidence="8">Belongs to the methyl-accepting chemotaxis (MCP) protein family.</text>
</comment>
<evidence type="ECO:0000313" key="13">
    <source>
        <dbReference type="EMBL" id="KZS47328.1"/>
    </source>
</evidence>
<keyword evidence="2" id="KW-1003">Cell membrane</keyword>
<dbReference type="Pfam" id="PF02743">
    <property type="entry name" value="dCache_1"/>
    <property type="match status" value="1"/>
</dbReference>
<evidence type="ECO:0000256" key="10">
    <source>
        <dbReference type="SAM" id="Phobius"/>
    </source>
</evidence>